<evidence type="ECO:0000259" key="2">
    <source>
        <dbReference type="SMART" id="SM00833"/>
    </source>
</evidence>
<reference evidence="3 4" key="1">
    <citation type="submission" date="2017-01" db="EMBL/GenBank/DDBJ databases">
        <title>Genome Sequencing of a Marine Spirillum, Oceanospirillum multiglobuliferum ATCC 33336, from Japan.</title>
        <authorList>
            <person name="Carney J.G."/>
            <person name="Trachtenberg A.M."/>
            <person name="Rheaume B.A."/>
            <person name="Linnane J.D."/>
            <person name="Pitts N.L."/>
            <person name="Mykles D.L."/>
            <person name="Maclea K.S."/>
        </authorList>
    </citation>
    <scope>NUCLEOTIDE SEQUENCE [LARGE SCALE GENOMIC DNA]</scope>
    <source>
        <strain evidence="3 4">ATCC 33336</strain>
    </source>
</reference>
<dbReference type="PANTHER" id="PTHR13748">
    <property type="entry name" value="COBW-RELATED"/>
    <property type="match status" value="1"/>
</dbReference>
<dbReference type="GO" id="GO:0005737">
    <property type="term" value="C:cytoplasm"/>
    <property type="evidence" value="ECO:0007669"/>
    <property type="project" value="TreeGrafter"/>
</dbReference>
<dbReference type="Pfam" id="PF02492">
    <property type="entry name" value="cobW"/>
    <property type="match status" value="1"/>
</dbReference>
<keyword evidence="4" id="KW-1185">Reference proteome</keyword>
<feature type="domain" description="CobW C-terminal" evidence="2">
    <location>
        <begin position="280"/>
        <end position="367"/>
    </location>
</feature>
<dbReference type="RefSeq" id="WP_078746578.1">
    <property type="nucleotide sequence ID" value="NZ_FUXG01000033.1"/>
</dbReference>
<proteinExistence type="predicted"/>
<dbReference type="PANTHER" id="PTHR13748:SF46">
    <property type="entry name" value="ZINC CHAPERONE YEIR"/>
    <property type="match status" value="1"/>
</dbReference>
<evidence type="ECO:0000256" key="1">
    <source>
        <dbReference type="ARBA" id="ARBA00045658"/>
    </source>
</evidence>
<sequence>MPIQAIPTHIITGFLGVGKTTAIRHLLTQKPEQENWVILVNEFGQIGIDQAGYEDQDGIQVQALAGGCICCSLGVVLSASLVKLIRRYKPDRIIIEPTGIGHPAGILDTLTSPQFAKALDVRALICLVDPRALDDARTREHEIFQDQLSLADILVINKTDLASEAQTTRFQKAARSMFPPKQLVCQAQQGIIPIELLAYGRQGDYRAVGSAADAGHHAKSSAAYSFSAPLANGLLSNKSNTLSLKPTNVEQGQNFDARLQSQVSKGQPIYRAGSGAGVYTLGWLCHSEDQFDQQKVLVWLDQLAAQEPSLLRIKAVFRVENQWLFYNRVGQESSLYPIAYRRDSRFELISETALEPSSLQASLLGCLVKSTD</sequence>
<accession>A0A1T4SH41</accession>
<dbReference type="EMBL" id="MTSM01000032">
    <property type="protein sequence ID" value="OPX54233.1"/>
    <property type="molecule type" value="Genomic_DNA"/>
</dbReference>
<dbReference type="SUPFAM" id="SSF52540">
    <property type="entry name" value="P-loop containing nucleoside triphosphate hydrolases"/>
    <property type="match status" value="1"/>
</dbReference>
<dbReference type="InterPro" id="IPR003495">
    <property type="entry name" value="CobW/HypB/UreG_nucleotide-bd"/>
</dbReference>
<dbReference type="InterPro" id="IPR011629">
    <property type="entry name" value="CobW-like_C"/>
</dbReference>
<dbReference type="SMART" id="SM00833">
    <property type="entry name" value="CobW_C"/>
    <property type="match status" value="1"/>
</dbReference>
<organism evidence="3 4">
    <name type="scientific">Oceanospirillum multiglobuliferum</name>
    <dbReference type="NCBI Taxonomy" id="64969"/>
    <lineage>
        <taxon>Bacteria</taxon>
        <taxon>Pseudomonadati</taxon>
        <taxon>Pseudomonadota</taxon>
        <taxon>Gammaproteobacteria</taxon>
        <taxon>Oceanospirillales</taxon>
        <taxon>Oceanospirillaceae</taxon>
        <taxon>Oceanospirillum</taxon>
    </lineage>
</organism>
<dbReference type="CDD" id="cd03112">
    <property type="entry name" value="CobW-like"/>
    <property type="match status" value="1"/>
</dbReference>
<evidence type="ECO:0000313" key="4">
    <source>
        <dbReference type="Proteomes" id="UP000191418"/>
    </source>
</evidence>
<dbReference type="Gene3D" id="3.40.50.300">
    <property type="entry name" value="P-loop containing nucleotide triphosphate hydrolases"/>
    <property type="match status" value="1"/>
</dbReference>
<comment type="caution">
    <text evidence="3">The sequence shown here is derived from an EMBL/GenBank/DDBJ whole genome shotgun (WGS) entry which is preliminary data.</text>
</comment>
<dbReference type="Proteomes" id="UP000191418">
    <property type="component" value="Unassembled WGS sequence"/>
</dbReference>
<name>A0A1T4SH41_9GAMM</name>
<dbReference type="InterPro" id="IPR051316">
    <property type="entry name" value="Zinc-reg_GTPase_activator"/>
</dbReference>
<dbReference type="STRING" id="64969.SAMN02745127_03072"/>
<dbReference type="Pfam" id="PF07683">
    <property type="entry name" value="CobW_C"/>
    <property type="match status" value="1"/>
</dbReference>
<protein>
    <recommendedName>
        <fullName evidence="2">CobW C-terminal domain-containing protein</fullName>
    </recommendedName>
</protein>
<gene>
    <name evidence="3" type="ORF">BTE48_15315</name>
</gene>
<dbReference type="InterPro" id="IPR027417">
    <property type="entry name" value="P-loop_NTPase"/>
</dbReference>
<evidence type="ECO:0000313" key="3">
    <source>
        <dbReference type="EMBL" id="OPX54233.1"/>
    </source>
</evidence>
<comment type="function">
    <text evidence="1">Zinc chaperone that directly transfers zinc cofactor to target proteins, thereby activating them. Zinc is transferred from the CXCC motif in the GTPase domain to the zinc binding site in target proteins in a process requiring GTP hydrolysis.</text>
</comment>
<dbReference type="OrthoDB" id="9808822at2"/>
<dbReference type="AlphaFoldDB" id="A0A1T4SH41"/>